<organism evidence="2 3">
    <name type="scientific">Cochliobolus carbonum (strain 26-R-13)</name>
    <name type="common">Maize leaf spot fungus</name>
    <name type="synonym">Bipolaris zeicola</name>
    <dbReference type="NCBI Taxonomy" id="930089"/>
    <lineage>
        <taxon>Eukaryota</taxon>
        <taxon>Fungi</taxon>
        <taxon>Dikarya</taxon>
        <taxon>Ascomycota</taxon>
        <taxon>Pezizomycotina</taxon>
        <taxon>Dothideomycetes</taxon>
        <taxon>Pleosporomycetidae</taxon>
        <taxon>Pleosporales</taxon>
        <taxon>Pleosporineae</taxon>
        <taxon>Pleosporaceae</taxon>
        <taxon>Bipolaris</taxon>
    </lineage>
</organism>
<gene>
    <name evidence="2" type="ORF">COCCADRAFT_99038</name>
</gene>
<dbReference type="KEGG" id="bze:COCCADRAFT_99038"/>
<feature type="compositionally biased region" description="Polar residues" evidence="1">
    <location>
        <begin position="109"/>
        <end position="129"/>
    </location>
</feature>
<reference evidence="2 3" key="1">
    <citation type="journal article" date="2013" name="PLoS Genet.">
        <title>Comparative genome structure, secondary metabolite, and effector coding capacity across Cochliobolus pathogens.</title>
        <authorList>
            <person name="Condon B.J."/>
            <person name="Leng Y."/>
            <person name="Wu D."/>
            <person name="Bushley K.E."/>
            <person name="Ohm R.A."/>
            <person name="Otillar R."/>
            <person name="Martin J."/>
            <person name="Schackwitz W."/>
            <person name="Grimwood J."/>
            <person name="MohdZainudin N."/>
            <person name="Xue C."/>
            <person name="Wang R."/>
            <person name="Manning V.A."/>
            <person name="Dhillon B."/>
            <person name="Tu Z.J."/>
            <person name="Steffenson B.J."/>
            <person name="Salamov A."/>
            <person name="Sun H."/>
            <person name="Lowry S."/>
            <person name="LaButti K."/>
            <person name="Han J."/>
            <person name="Copeland A."/>
            <person name="Lindquist E."/>
            <person name="Barry K."/>
            <person name="Schmutz J."/>
            <person name="Baker S.E."/>
            <person name="Ciuffetti L.M."/>
            <person name="Grigoriev I.V."/>
            <person name="Zhong S."/>
            <person name="Turgeon B.G."/>
        </authorList>
    </citation>
    <scope>NUCLEOTIDE SEQUENCE [LARGE SCALE GENOMIC DNA]</scope>
    <source>
        <strain evidence="2 3">26-R-13</strain>
    </source>
</reference>
<dbReference type="Proteomes" id="UP000053841">
    <property type="component" value="Unassembled WGS sequence"/>
</dbReference>
<name>W6YLS4_COCC2</name>
<evidence type="ECO:0000256" key="1">
    <source>
        <dbReference type="SAM" id="MobiDB-lite"/>
    </source>
</evidence>
<keyword evidence="3" id="KW-1185">Reference proteome</keyword>
<evidence type="ECO:0000313" key="2">
    <source>
        <dbReference type="EMBL" id="EUC32311.1"/>
    </source>
</evidence>
<dbReference type="RefSeq" id="XP_007713423.1">
    <property type="nucleotide sequence ID" value="XM_007715233.1"/>
</dbReference>
<protein>
    <submittedName>
        <fullName evidence="2">Uncharacterized protein</fullName>
    </submittedName>
</protein>
<dbReference type="GeneID" id="19154715"/>
<proteinExistence type="predicted"/>
<feature type="region of interest" description="Disordered" evidence="1">
    <location>
        <begin position="109"/>
        <end position="131"/>
    </location>
</feature>
<dbReference type="EMBL" id="KI964637">
    <property type="protein sequence ID" value="EUC32311.1"/>
    <property type="molecule type" value="Genomic_DNA"/>
</dbReference>
<dbReference type="AlphaFoldDB" id="W6YLS4"/>
<accession>W6YLS4</accession>
<evidence type="ECO:0000313" key="3">
    <source>
        <dbReference type="Proteomes" id="UP000053841"/>
    </source>
</evidence>
<dbReference type="HOGENOM" id="CLU_1454146_0_0_1"/>
<sequence length="186" mass="20911">MKSDKTLSEYSDCPQQRVHFLICLITKLFDTVHASSASKDPFFFGPLDTTPTILKKNRETYSLPKSPPSLSVFKTKCHSFHKAPLYFQATGSRFLRIRSHPSLFYNDQTPAKRQGSHCNKSAKPPNQTTKKAKFVAKSVNSGLPPLDSLVHPANDYVPHLLIRHNVSSITKKAPHLLTTQQCDTTF</sequence>